<name>A0A8J3Y945_9ACTN</name>
<comment type="caution">
    <text evidence="11">The sequence shown here is derived from an EMBL/GenBank/DDBJ whole genome shotgun (WGS) entry which is preliminary data.</text>
</comment>
<comment type="subcellular location">
    <subcellularLocation>
        <location evidence="1">Cell membrane</location>
        <topology evidence="1">Multi-pass membrane protein</topology>
    </subcellularLocation>
</comment>
<feature type="compositionally biased region" description="Basic and acidic residues" evidence="8">
    <location>
        <begin position="324"/>
        <end position="339"/>
    </location>
</feature>
<feature type="transmembrane region" description="Helical" evidence="9">
    <location>
        <begin position="129"/>
        <end position="148"/>
    </location>
</feature>
<feature type="compositionally biased region" description="Gly residues" evidence="8">
    <location>
        <begin position="313"/>
        <end position="322"/>
    </location>
</feature>
<evidence type="ECO:0000256" key="6">
    <source>
        <dbReference type="ARBA" id="ARBA00022989"/>
    </source>
</evidence>
<evidence type="ECO:0000256" key="3">
    <source>
        <dbReference type="ARBA" id="ARBA00022676"/>
    </source>
</evidence>
<keyword evidence="3" id="KW-0328">Glycosyltransferase</keyword>
<evidence type="ECO:0000256" key="5">
    <source>
        <dbReference type="ARBA" id="ARBA00022692"/>
    </source>
</evidence>
<keyword evidence="7 9" id="KW-0472">Membrane</keyword>
<organism evidence="11 12">
    <name type="scientific">Spirilliplanes yamanashiensis</name>
    <dbReference type="NCBI Taxonomy" id="42233"/>
    <lineage>
        <taxon>Bacteria</taxon>
        <taxon>Bacillati</taxon>
        <taxon>Actinomycetota</taxon>
        <taxon>Actinomycetes</taxon>
        <taxon>Micromonosporales</taxon>
        <taxon>Micromonosporaceae</taxon>
        <taxon>Spirilliplanes</taxon>
    </lineage>
</organism>
<keyword evidence="6 9" id="KW-1133">Transmembrane helix</keyword>
<dbReference type="PANTHER" id="PTHR33908">
    <property type="entry name" value="MANNOSYLTRANSFERASE YKCB-RELATED"/>
    <property type="match status" value="1"/>
</dbReference>
<gene>
    <name evidence="11" type="ORF">Sya03_31360</name>
</gene>
<feature type="transmembrane region" description="Helical" evidence="9">
    <location>
        <begin position="350"/>
        <end position="370"/>
    </location>
</feature>
<accession>A0A8J3Y945</accession>
<feature type="domain" description="Glycosyltransferase RgtA/B/C/D-like" evidence="10">
    <location>
        <begin position="88"/>
        <end position="187"/>
    </location>
</feature>
<feature type="transmembrane region" description="Helical" evidence="9">
    <location>
        <begin position="445"/>
        <end position="463"/>
    </location>
</feature>
<keyword evidence="5 9" id="KW-0812">Transmembrane</keyword>
<dbReference type="GO" id="GO:0005886">
    <property type="term" value="C:plasma membrane"/>
    <property type="evidence" value="ECO:0007669"/>
    <property type="project" value="UniProtKB-SubCell"/>
</dbReference>
<evidence type="ECO:0000256" key="4">
    <source>
        <dbReference type="ARBA" id="ARBA00022679"/>
    </source>
</evidence>
<evidence type="ECO:0000259" key="10">
    <source>
        <dbReference type="Pfam" id="PF13231"/>
    </source>
</evidence>
<dbReference type="AlphaFoldDB" id="A0A8J3Y945"/>
<feature type="transmembrane region" description="Helical" evidence="9">
    <location>
        <begin position="154"/>
        <end position="172"/>
    </location>
</feature>
<keyword evidence="2" id="KW-1003">Cell membrane</keyword>
<evidence type="ECO:0000256" key="7">
    <source>
        <dbReference type="ARBA" id="ARBA00023136"/>
    </source>
</evidence>
<evidence type="ECO:0000313" key="12">
    <source>
        <dbReference type="Proteomes" id="UP000652013"/>
    </source>
</evidence>
<feature type="transmembrane region" description="Helical" evidence="9">
    <location>
        <begin position="101"/>
        <end position="122"/>
    </location>
</feature>
<dbReference type="InterPro" id="IPR050297">
    <property type="entry name" value="LipidA_mod_glycosyltrf_83"/>
</dbReference>
<evidence type="ECO:0000256" key="9">
    <source>
        <dbReference type="SAM" id="Phobius"/>
    </source>
</evidence>
<dbReference type="PANTHER" id="PTHR33908:SF11">
    <property type="entry name" value="MEMBRANE PROTEIN"/>
    <property type="match status" value="1"/>
</dbReference>
<protein>
    <recommendedName>
        <fullName evidence="10">Glycosyltransferase RgtA/B/C/D-like domain-containing protein</fullName>
    </recommendedName>
</protein>
<dbReference type="Proteomes" id="UP000652013">
    <property type="component" value="Unassembled WGS sequence"/>
</dbReference>
<feature type="transmembrane region" description="Helical" evidence="9">
    <location>
        <begin position="30"/>
        <end position="48"/>
    </location>
</feature>
<keyword evidence="12" id="KW-1185">Reference proteome</keyword>
<feature type="transmembrane region" description="Helical" evidence="9">
    <location>
        <begin position="390"/>
        <end position="412"/>
    </location>
</feature>
<dbReference type="GO" id="GO:0009103">
    <property type="term" value="P:lipopolysaccharide biosynthetic process"/>
    <property type="evidence" value="ECO:0007669"/>
    <property type="project" value="UniProtKB-ARBA"/>
</dbReference>
<evidence type="ECO:0000256" key="1">
    <source>
        <dbReference type="ARBA" id="ARBA00004651"/>
    </source>
</evidence>
<proteinExistence type="predicted"/>
<keyword evidence="4" id="KW-0808">Transferase</keyword>
<feature type="transmembrane region" description="Helical" evidence="9">
    <location>
        <begin position="419"/>
        <end position="439"/>
    </location>
</feature>
<evidence type="ECO:0000313" key="11">
    <source>
        <dbReference type="EMBL" id="GIJ03784.1"/>
    </source>
</evidence>
<evidence type="ECO:0000256" key="2">
    <source>
        <dbReference type="ARBA" id="ARBA00022475"/>
    </source>
</evidence>
<sequence length="628" mass="63928">MRPDTLDRAVITGPVTVRDGGPRRFPVGPVLVWALPVLTAAGLGAWRLTGAALWADELATWGVVRLSWAQLWRLSGSVDAVLTPYYAAMKVWTALAGTGTAALRLPSLLAVVATTAVVVALGRRVGGPATGLVAGLIFAVIPATARYAQEARPYAPAMLGAALAVLCLLRLVERPGVGRAAGYAGALAFAGGCHPLGGLLVVGGHGVAMAVGPMALQFRSGHGRPGGNAQAVSPGQENGAGNRAASGPGNGAERGPGSGPGNGLGNGPGNGPGDWPGDRPGDDPGDGPGDWAGDEPGDGPGDGPGDWPEDGSGHGLGDGPGDGPEARPRPARPHDDRPSRWPRGWAASRLWALAAVVGSMPAVLLALRGAHQTAQVAWIPLANLDTLQGLPQNVFGSAAIGGIVLALAATGVRRTSPAICLAAAGFVPPTLLLAAGTVVPVWVGRYVLVAVPALAVLAAAGATRAGATRARATRARAGGVVLLAVLLSWPVQVELRGPAGHAQDSARIAEVIGARRAPGDVVVFPDTHRSIPWAARDIYERYLPTPRPPDVLAVVPQRVDGRLLARECPGAVCLGAPARVWVVRADDAADPLRDMGAAKRARIGGAYRPVQRWSFPLLSITLMERAGG</sequence>
<dbReference type="GO" id="GO:0016763">
    <property type="term" value="F:pentosyltransferase activity"/>
    <property type="evidence" value="ECO:0007669"/>
    <property type="project" value="TreeGrafter"/>
</dbReference>
<dbReference type="Pfam" id="PF13231">
    <property type="entry name" value="PMT_2"/>
    <property type="match status" value="1"/>
</dbReference>
<dbReference type="EMBL" id="BOOY01000025">
    <property type="protein sequence ID" value="GIJ03784.1"/>
    <property type="molecule type" value="Genomic_DNA"/>
</dbReference>
<evidence type="ECO:0000256" key="8">
    <source>
        <dbReference type="SAM" id="MobiDB-lite"/>
    </source>
</evidence>
<feature type="compositionally biased region" description="Gly residues" evidence="8">
    <location>
        <begin position="248"/>
        <end position="274"/>
    </location>
</feature>
<dbReference type="InterPro" id="IPR038731">
    <property type="entry name" value="RgtA/B/C-like"/>
</dbReference>
<reference evidence="11" key="1">
    <citation type="submission" date="2021-01" db="EMBL/GenBank/DDBJ databases">
        <title>Whole genome shotgun sequence of Spirilliplanes yamanashiensis NBRC 15828.</title>
        <authorList>
            <person name="Komaki H."/>
            <person name="Tamura T."/>
        </authorList>
    </citation>
    <scope>NUCLEOTIDE SEQUENCE</scope>
    <source>
        <strain evidence="11">NBRC 15828</strain>
    </source>
</reference>
<feature type="region of interest" description="Disordered" evidence="8">
    <location>
        <begin position="221"/>
        <end position="340"/>
    </location>
</feature>